<evidence type="ECO:0000313" key="2">
    <source>
        <dbReference type="EMBL" id="ORY44912.1"/>
    </source>
</evidence>
<gene>
    <name evidence="2" type="ORF">BCR33DRAFT_716832</name>
</gene>
<feature type="domain" description="NAD-dependent epimerase/dehydratase" evidence="1">
    <location>
        <begin position="12"/>
        <end position="244"/>
    </location>
</feature>
<dbReference type="AlphaFoldDB" id="A0A1Y2CD01"/>
<sequence>MSTTTPSSKPRVLVLGGTGFVGRHVVSHLINSELASIVRVVDKVLPATAYLSVAHKAAFERTEFVQANLGSQIALEKAFTLPDNAQFDYVFNLAGESKYSQSDEVYEERIATLSLNIAKEAAKRNVKAFAQLSTGQVYAYNKKPADETAALKPWTNNAKFKLKAEESLRAIEGLNVVIFRTAAIYGPSDVSSITPRIIMGAVYRQLKEPMNLLWTKDLKINTVHVTDVARAMWAATVQSSDGGSRKTPIAKGGEVYNLCDKSDSDQGSINQVIKSIFGIETGFQGTIISQFAKLNLESITEDVNEKHLEPWAQLCKAGGVNSTPLTPYLDKELLRDNALNLDGSLIERTFDFQYSVPKFTEEKIREVIKDFEDIGVWPKGTTL</sequence>
<proteinExistence type="predicted"/>
<accession>A0A1Y2CD01</accession>
<dbReference type="OrthoDB" id="16464at2759"/>
<evidence type="ECO:0000313" key="3">
    <source>
        <dbReference type="Proteomes" id="UP000193642"/>
    </source>
</evidence>
<organism evidence="2 3">
    <name type="scientific">Rhizoclosmatium globosum</name>
    <dbReference type="NCBI Taxonomy" id="329046"/>
    <lineage>
        <taxon>Eukaryota</taxon>
        <taxon>Fungi</taxon>
        <taxon>Fungi incertae sedis</taxon>
        <taxon>Chytridiomycota</taxon>
        <taxon>Chytridiomycota incertae sedis</taxon>
        <taxon>Chytridiomycetes</taxon>
        <taxon>Chytridiales</taxon>
        <taxon>Chytriomycetaceae</taxon>
        <taxon>Rhizoclosmatium</taxon>
    </lineage>
</organism>
<comment type="caution">
    <text evidence="2">The sequence shown here is derived from an EMBL/GenBank/DDBJ whole genome shotgun (WGS) entry which is preliminary data.</text>
</comment>
<protein>
    <submittedName>
        <fullName evidence="2">NAD(P)-binding protein</fullName>
    </submittedName>
</protein>
<dbReference type="SUPFAM" id="SSF51735">
    <property type="entry name" value="NAD(P)-binding Rossmann-fold domains"/>
    <property type="match status" value="1"/>
</dbReference>
<dbReference type="Gene3D" id="3.40.50.720">
    <property type="entry name" value="NAD(P)-binding Rossmann-like Domain"/>
    <property type="match status" value="1"/>
</dbReference>
<dbReference type="InterPro" id="IPR036291">
    <property type="entry name" value="NAD(P)-bd_dom_sf"/>
</dbReference>
<dbReference type="CDD" id="cd08946">
    <property type="entry name" value="SDR_e"/>
    <property type="match status" value="1"/>
</dbReference>
<dbReference type="EMBL" id="MCGO01000021">
    <property type="protein sequence ID" value="ORY44912.1"/>
    <property type="molecule type" value="Genomic_DNA"/>
</dbReference>
<dbReference type="PANTHER" id="PTHR43245:SF11">
    <property type="entry name" value="LD23561P"/>
    <property type="match status" value="1"/>
</dbReference>
<evidence type="ECO:0000259" key="1">
    <source>
        <dbReference type="Pfam" id="PF01370"/>
    </source>
</evidence>
<dbReference type="InterPro" id="IPR001509">
    <property type="entry name" value="Epimerase_deHydtase"/>
</dbReference>
<dbReference type="STRING" id="329046.A0A1Y2CD01"/>
<dbReference type="Proteomes" id="UP000193642">
    <property type="component" value="Unassembled WGS sequence"/>
</dbReference>
<dbReference type="Pfam" id="PF01370">
    <property type="entry name" value="Epimerase"/>
    <property type="match status" value="1"/>
</dbReference>
<dbReference type="PANTHER" id="PTHR43245">
    <property type="entry name" value="BIFUNCTIONAL POLYMYXIN RESISTANCE PROTEIN ARNA"/>
    <property type="match status" value="1"/>
</dbReference>
<reference evidence="2 3" key="1">
    <citation type="submission" date="2016-07" db="EMBL/GenBank/DDBJ databases">
        <title>Pervasive Adenine N6-methylation of Active Genes in Fungi.</title>
        <authorList>
            <consortium name="DOE Joint Genome Institute"/>
            <person name="Mondo S.J."/>
            <person name="Dannebaum R.O."/>
            <person name="Kuo R.C."/>
            <person name="Labutti K."/>
            <person name="Haridas S."/>
            <person name="Kuo A."/>
            <person name="Salamov A."/>
            <person name="Ahrendt S.R."/>
            <person name="Lipzen A."/>
            <person name="Sullivan W."/>
            <person name="Andreopoulos W.B."/>
            <person name="Clum A."/>
            <person name="Lindquist E."/>
            <person name="Daum C."/>
            <person name="Ramamoorthy G.K."/>
            <person name="Gryganskyi A."/>
            <person name="Culley D."/>
            <person name="Magnuson J.K."/>
            <person name="James T.Y."/>
            <person name="O'Malley M.A."/>
            <person name="Stajich J.E."/>
            <person name="Spatafora J.W."/>
            <person name="Visel A."/>
            <person name="Grigoriev I.V."/>
        </authorList>
    </citation>
    <scope>NUCLEOTIDE SEQUENCE [LARGE SCALE GENOMIC DNA]</scope>
    <source>
        <strain evidence="2 3">JEL800</strain>
    </source>
</reference>
<keyword evidence="3" id="KW-1185">Reference proteome</keyword>
<dbReference type="InterPro" id="IPR050177">
    <property type="entry name" value="Lipid_A_modif_metabolic_enz"/>
</dbReference>
<name>A0A1Y2CD01_9FUNG</name>